<evidence type="ECO:0000256" key="4">
    <source>
        <dbReference type="ARBA" id="ARBA00023242"/>
    </source>
</evidence>
<feature type="region of interest" description="Disordered" evidence="5">
    <location>
        <begin position="733"/>
        <end position="755"/>
    </location>
</feature>
<accession>A0A3Q2PMR1</accession>
<evidence type="ECO:0000256" key="1">
    <source>
        <dbReference type="ARBA" id="ARBA00004123"/>
    </source>
</evidence>
<protein>
    <submittedName>
        <fullName evidence="7">Ribosomal RNA processing protein 1 homolog A</fullName>
    </submittedName>
</protein>
<dbReference type="PANTHER" id="PTHR13026">
    <property type="entry name" value="NNP-1 PROTEIN NOVEL NUCLEAR PROTEIN 1 NOP52"/>
    <property type="match status" value="1"/>
</dbReference>
<feature type="region of interest" description="Disordered" evidence="5">
    <location>
        <begin position="630"/>
        <end position="661"/>
    </location>
</feature>
<evidence type="ECO:0000256" key="2">
    <source>
        <dbReference type="ARBA" id="ARBA00006374"/>
    </source>
</evidence>
<feature type="compositionally biased region" description="Basic and acidic residues" evidence="5">
    <location>
        <begin position="427"/>
        <end position="445"/>
    </location>
</feature>
<evidence type="ECO:0000256" key="6">
    <source>
        <dbReference type="SAM" id="SignalP"/>
    </source>
</evidence>
<feature type="compositionally biased region" description="Basic and acidic residues" evidence="5">
    <location>
        <begin position="346"/>
        <end position="368"/>
    </location>
</feature>
<proteinExistence type="inferred from homology"/>
<dbReference type="Proteomes" id="UP000265000">
    <property type="component" value="Unplaced"/>
</dbReference>
<dbReference type="GeneTree" id="ENSGT00390000011821"/>
<dbReference type="STRING" id="8078.ENSFHEP00000014738"/>
<feature type="compositionally biased region" description="Basic and acidic residues" evidence="5">
    <location>
        <begin position="246"/>
        <end position="255"/>
    </location>
</feature>
<organism evidence="7 8">
    <name type="scientific">Fundulus heteroclitus</name>
    <name type="common">Killifish</name>
    <name type="synonym">Mummichog</name>
    <dbReference type="NCBI Taxonomy" id="8078"/>
    <lineage>
        <taxon>Eukaryota</taxon>
        <taxon>Metazoa</taxon>
        <taxon>Chordata</taxon>
        <taxon>Craniata</taxon>
        <taxon>Vertebrata</taxon>
        <taxon>Euteleostomi</taxon>
        <taxon>Actinopterygii</taxon>
        <taxon>Neopterygii</taxon>
        <taxon>Teleostei</taxon>
        <taxon>Neoteleostei</taxon>
        <taxon>Acanthomorphata</taxon>
        <taxon>Ovalentaria</taxon>
        <taxon>Atherinomorphae</taxon>
        <taxon>Cyprinodontiformes</taxon>
        <taxon>Fundulidae</taxon>
        <taxon>Fundulus</taxon>
    </lineage>
</organism>
<dbReference type="AlphaFoldDB" id="A0A3Q2PMR1"/>
<dbReference type="Ensembl" id="ENSFHET00000022657.1">
    <property type="protein sequence ID" value="ENSFHEP00000014738.1"/>
    <property type="gene ID" value="ENSFHEG00000016314.1"/>
</dbReference>
<feature type="compositionally biased region" description="Polar residues" evidence="5">
    <location>
        <begin position="446"/>
        <end position="455"/>
    </location>
</feature>
<feature type="compositionally biased region" description="Acidic residues" evidence="5">
    <location>
        <begin position="221"/>
        <end position="230"/>
    </location>
</feature>
<name>A0A3Q2PMR1_FUNHE</name>
<evidence type="ECO:0000313" key="7">
    <source>
        <dbReference type="Ensembl" id="ENSFHEP00000014738.1"/>
    </source>
</evidence>
<dbReference type="GO" id="GO:0030688">
    <property type="term" value="C:preribosome, small subunit precursor"/>
    <property type="evidence" value="ECO:0007669"/>
    <property type="project" value="InterPro"/>
</dbReference>
<feature type="region of interest" description="Disordered" evidence="5">
    <location>
        <begin position="778"/>
        <end position="805"/>
    </location>
</feature>
<feature type="compositionally biased region" description="Polar residues" evidence="5">
    <location>
        <begin position="638"/>
        <end position="661"/>
    </location>
</feature>
<feature type="region of interest" description="Disordered" evidence="5">
    <location>
        <begin position="320"/>
        <end position="471"/>
    </location>
</feature>
<feature type="compositionally biased region" description="Acidic residues" evidence="5">
    <location>
        <begin position="321"/>
        <end position="334"/>
    </location>
</feature>
<keyword evidence="3" id="KW-0698">rRNA processing</keyword>
<reference evidence="7" key="1">
    <citation type="submission" date="2025-08" db="UniProtKB">
        <authorList>
            <consortium name="Ensembl"/>
        </authorList>
    </citation>
    <scope>IDENTIFICATION</scope>
</reference>
<evidence type="ECO:0000313" key="8">
    <source>
        <dbReference type="Proteomes" id="UP000265000"/>
    </source>
</evidence>
<dbReference type="GO" id="GO:0005634">
    <property type="term" value="C:nucleus"/>
    <property type="evidence" value="ECO:0007669"/>
    <property type="project" value="UniProtKB-SubCell"/>
</dbReference>
<dbReference type="Pfam" id="PF05997">
    <property type="entry name" value="Nop52"/>
    <property type="match status" value="1"/>
</dbReference>
<comment type="similarity">
    <text evidence="2">Belongs to the RRP1 family.</text>
</comment>
<evidence type="ECO:0000256" key="5">
    <source>
        <dbReference type="SAM" id="MobiDB-lite"/>
    </source>
</evidence>
<keyword evidence="8" id="KW-1185">Reference proteome</keyword>
<evidence type="ECO:0000256" key="3">
    <source>
        <dbReference type="ARBA" id="ARBA00022552"/>
    </source>
</evidence>
<feature type="signal peptide" evidence="6">
    <location>
        <begin position="1"/>
        <end position="19"/>
    </location>
</feature>
<dbReference type="InterPro" id="IPR010301">
    <property type="entry name" value="RRP1"/>
</dbReference>
<keyword evidence="6" id="KW-0732">Signal</keyword>
<sequence length="894" mass="99088">MVICHVLWIYGCCLWFSGGFSGDELLKLWKGLFYCLWMQDKPLLQEELSNQISALIHSFHDIDKQLMYLESFLQTFKREWTGIDRLRMDKFYQLVRFMFRQTFDVLRRTRWESSAVGKFLILLKSHLLQNDSEVPSGLLLHILDLYMTELAAVGAAELTADQNLTFVEPFCRKAAKTKNQTVFSAICKSFFSTIIDQAPFAVEDLMKEVKKAEVSGSDSGQESEEGDDKQEEDKKAASKNRAGSNLKKEESEDELLHFEVSDTELPDEDIGPVLQFDYAALADKLFEAASRSSTPGHNRQKLYKIIKALRNLSEGIFPQDEYPEEVSTDEDDDMFGSRKRMKRPAHKDEEEGKPAGKKSKADIGKKIEAVNGQSSNTEPLDIPVNNEKKKKKKKAAIHEGATEPAQLQPLVGRRLQAESCCTTGEKNQLKEERVSGPVATEREEQQLTSATSGTSFEVPAPDTRKKKSRKGLKAETGILALSSEAPGGICCVALAEPTAPSPAKNKQQYQKAEAKLGCDLLVNDVCITGISPAGSDDALDDDLTPNTKKIPDITGLVKKMHKKKIQKIKEQKVVADTGRAGPRYTNGKIISGAQHNIRKQREKRELTTDQNKINETIAGSVAAGVCTQTPVKRKTNQKGENQTNVSESPQLNAGKMQQNRKTSNLADGQLNELGVSCADSEQPLVEAEMMGSNGKAAKKKRKIPVEFEFEADELEGKTPISNITEAKSMTKKTNLNNDAYEPCTPQSLKKSNKKDVSRLLESDFITFQRKAAVPTPLYCKTKSSPNTPASSKMKQQIPKSESKKVTFGLKNNKTAEFKKTDRSLVLSPDGLSRVPFDPQQKPKFGVLKSPPTSGTAASKKTSKTTKKIPTCSKKTGATSLPNTPKRRPLAADFF</sequence>
<feature type="compositionally biased region" description="Polar residues" evidence="5">
    <location>
        <begin position="781"/>
        <end position="799"/>
    </location>
</feature>
<reference evidence="7" key="2">
    <citation type="submission" date="2025-09" db="UniProtKB">
        <authorList>
            <consortium name="Ensembl"/>
        </authorList>
    </citation>
    <scope>IDENTIFICATION</scope>
</reference>
<dbReference type="PANTHER" id="PTHR13026:SF0">
    <property type="entry name" value="RIBOSOMAL RNA PROCESSING 1B"/>
    <property type="match status" value="1"/>
</dbReference>
<keyword evidence="4" id="KW-0539">Nucleus</keyword>
<feature type="region of interest" description="Disordered" evidence="5">
    <location>
        <begin position="827"/>
        <end position="894"/>
    </location>
</feature>
<comment type="subcellular location">
    <subcellularLocation>
        <location evidence="1">Nucleus</location>
    </subcellularLocation>
</comment>
<feature type="chain" id="PRO_5018791240" evidence="6">
    <location>
        <begin position="20"/>
        <end position="894"/>
    </location>
</feature>
<dbReference type="GO" id="GO:0006364">
    <property type="term" value="P:rRNA processing"/>
    <property type="evidence" value="ECO:0007669"/>
    <property type="project" value="UniProtKB-KW"/>
</dbReference>
<feature type="region of interest" description="Disordered" evidence="5">
    <location>
        <begin position="212"/>
        <end position="255"/>
    </location>
</feature>